<dbReference type="PANTHER" id="PTHR38681">
    <property type="entry name" value="RETROVIRUS-RELATED POL POLYPROTEIN FROM TRANSPOSON 412-LIKE PROTEIN-RELATED"/>
    <property type="match status" value="1"/>
</dbReference>
<dbReference type="WBParaSite" id="TREG1_49460.1">
    <property type="protein sequence ID" value="TREG1_49460.1"/>
    <property type="gene ID" value="TREG1_49460"/>
</dbReference>
<reference evidence="2" key="2">
    <citation type="submission" date="2023-11" db="UniProtKB">
        <authorList>
            <consortium name="WormBaseParasite"/>
        </authorList>
    </citation>
    <scope>IDENTIFICATION</scope>
</reference>
<evidence type="ECO:0000313" key="2">
    <source>
        <dbReference type="WBParaSite" id="TREG1_49460.1"/>
    </source>
</evidence>
<evidence type="ECO:0000313" key="1">
    <source>
        <dbReference type="Proteomes" id="UP000050795"/>
    </source>
</evidence>
<protein>
    <submittedName>
        <fullName evidence="2">Uncharacterized protein</fullName>
    </submittedName>
</protein>
<keyword evidence="1" id="KW-1185">Reference proteome</keyword>
<accession>A0AA85JSY6</accession>
<name>A0AA85JSY6_TRIRE</name>
<dbReference type="PANTHER" id="PTHR38681:SF1">
    <property type="entry name" value="RETROVIRUS-RELATED POL POLYPROTEIN FROM TRANSPOSON 412-LIKE PROTEIN"/>
    <property type="match status" value="1"/>
</dbReference>
<reference evidence="1" key="1">
    <citation type="submission" date="2022-06" db="EMBL/GenBank/DDBJ databases">
        <authorList>
            <person name="Berger JAMES D."/>
            <person name="Berger JAMES D."/>
        </authorList>
    </citation>
    <scope>NUCLEOTIDE SEQUENCE [LARGE SCALE GENOMIC DNA]</scope>
</reference>
<dbReference type="AlphaFoldDB" id="A0AA85JSY6"/>
<sequence>MHIGLNHYALKPDSGHTAAELVDGATLQLPVVDHASYFTRLTGALRSVKPASLRPKSMGNFVHPCLKNSSHVFVRRDSVSRHLEPSYDGPYKVIECMDKFFVLHKCSGRLCMHRSSGIGLHRKQYNKPSTGNSQ</sequence>
<proteinExistence type="predicted"/>
<organism evidence="1 2">
    <name type="scientific">Trichobilharzia regenti</name>
    <name type="common">Nasal bird schistosome</name>
    <dbReference type="NCBI Taxonomy" id="157069"/>
    <lineage>
        <taxon>Eukaryota</taxon>
        <taxon>Metazoa</taxon>
        <taxon>Spiralia</taxon>
        <taxon>Lophotrochozoa</taxon>
        <taxon>Platyhelminthes</taxon>
        <taxon>Trematoda</taxon>
        <taxon>Digenea</taxon>
        <taxon>Strigeidida</taxon>
        <taxon>Schistosomatoidea</taxon>
        <taxon>Schistosomatidae</taxon>
        <taxon>Trichobilharzia</taxon>
    </lineage>
</organism>
<dbReference type="Proteomes" id="UP000050795">
    <property type="component" value="Unassembled WGS sequence"/>
</dbReference>